<sequence>MKPNKVLVFLLIAITFLIVGADKPNKYSKKANTKSHDDETYNSDFRNLQKPFRVSKLNLIWSKAVHRLTEPKLKSLFTELKIHDKEELAFKHIKSEKPKQYDDGLKEAELRKKLIGIMSTYGLLEVIDIEDVHNPEHYKHHKPMEGKVKNDNYKNKSLFKDKKLNKLWERAEVSGSFSPEELQALKEEFQHHEEKVDFYFSLLENLDKVKDKKDDFHHKNAVNEDELDEANEIALNDDEDKNDIVQEQKRNKHEEYIGKANEVREKHREIRDNIDRLERKVSRGSNSSDFIEPKVQGLWRIAQESDFNAEQLASIKVELHHFESRFLKLRHMHAEHALTMEKYKNAKPGDKHHDKVSEMEAKIQKQSRKVEKLQEDIEKKLRKTEL</sequence>
<dbReference type="Pfam" id="PF06401">
    <property type="entry name" value="Alpha-2-MRAP_C"/>
    <property type="match status" value="1"/>
</dbReference>
<evidence type="ECO:0000259" key="3">
    <source>
        <dbReference type="Pfam" id="PF06400"/>
    </source>
</evidence>
<feature type="chain" id="PRO_5039911143" description="Alpha-2-macroglobulin receptor-associated protein" evidence="2">
    <location>
        <begin position="22"/>
        <end position="386"/>
    </location>
</feature>
<dbReference type="EMBL" id="JADBJN010000003">
    <property type="protein sequence ID" value="KAG5671719.1"/>
    <property type="molecule type" value="Genomic_DNA"/>
</dbReference>
<dbReference type="PANTHER" id="PTHR16560">
    <property type="entry name" value="ALPHA-2-MACROGLOBULIN RECEPTOR-ASSOCIATED PROTEIN"/>
    <property type="match status" value="1"/>
</dbReference>
<dbReference type="InterPro" id="IPR009066">
    <property type="entry name" value="MG_RAP_rcpt_1"/>
</dbReference>
<evidence type="ECO:0000256" key="1">
    <source>
        <dbReference type="SAM" id="MobiDB-lite"/>
    </source>
</evidence>
<evidence type="ECO:0000256" key="2">
    <source>
        <dbReference type="SAM" id="SignalP"/>
    </source>
</evidence>
<gene>
    <name evidence="5" type="ORF">PVAND_001899</name>
</gene>
<proteinExistence type="predicted"/>
<dbReference type="GO" id="GO:0048259">
    <property type="term" value="P:regulation of receptor-mediated endocytosis"/>
    <property type="evidence" value="ECO:0007669"/>
    <property type="project" value="TreeGrafter"/>
</dbReference>
<dbReference type="InterPro" id="IPR036744">
    <property type="entry name" value="RAP_sf"/>
</dbReference>
<dbReference type="GO" id="GO:0008201">
    <property type="term" value="F:heparin binding"/>
    <property type="evidence" value="ECO:0007669"/>
    <property type="project" value="InterPro"/>
</dbReference>
<dbReference type="InterPro" id="IPR010483">
    <property type="entry name" value="Alpha_2_MRAP_C"/>
</dbReference>
<name>A0A9J6BPR9_POLVA</name>
<dbReference type="SUPFAM" id="SSF47045">
    <property type="entry name" value="RAP domain-like"/>
    <property type="match status" value="3"/>
</dbReference>
<dbReference type="Proteomes" id="UP001107558">
    <property type="component" value="Chromosome 3"/>
</dbReference>
<evidence type="ECO:0000259" key="4">
    <source>
        <dbReference type="Pfam" id="PF06401"/>
    </source>
</evidence>
<feature type="region of interest" description="Disordered" evidence="1">
    <location>
        <begin position="345"/>
        <end position="386"/>
    </location>
</feature>
<keyword evidence="6" id="KW-1185">Reference proteome</keyword>
<feature type="signal peptide" evidence="2">
    <location>
        <begin position="1"/>
        <end position="21"/>
    </location>
</feature>
<dbReference type="AlphaFoldDB" id="A0A9J6BPR9"/>
<comment type="caution">
    <text evidence="5">The sequence shown here is derived from an EMBL/GenBank/DDBJ whole genome shotgun (WGS) entry which is preliminary data.</text>
</comment>
<dbReference type="Gene3D" id="1.20.81.10">
    <property type="entry name" value="RAP domain"/>
    <property type="match status" value="3"/>
</dbReference>
<dbReference type="InterPro" id="IPR037999">
    <property type="entry name" value="RAP_D3"/>
</dbReference>
<dbReference type="Pfam" id="PF06400">
    <property type="entry name" value="Alpha-2-MRAP_N"/>
    <property type="match status" value="1"/>
</dbReference>
<accession>A0A9J6BPR9</accession>
<dbReference type="CDD" id="cd14808">
    <property type="entry name" value="RAP_D3"/>
    <property type="match status" value="1"/>
</dbReference>
<keyword evidence="2" id="KW-0732">Signal</keyword>
<evidence type="ECO:0000313" key="6">
    <source>
        <dbReference type="Proteomes" id="UP001107558"/>
    </source>
</evidence>
<feature type="domain" description="Alpha-2-macroglobulin RAP C-terminal" evidence="4">
    <location>
        <begin position="158"/>
        <end position="383"/>
    </location>
</feature>
<evidence type="ECO:0000313" key="5">
    <source>
        <dbReference type="EMBL" id="KAG5671719.1"/>
    </source>
</evidence>
<evidence type="ECO:0008006" key="7">
    <source>
        <dbReference type="Google" id="ProtNLM"/>
    </source>
</evidence>
<reference evidence="5" key="1">
    <citation type="submission" date="2021-03" db="EMBL/GenBank/DDBJ databases">
        <title>Chromosome level genome of the anhydrobiotic midge Polypedilum vanderplanki.</title>
        <authorList>
            <person name="Yoshida Y."/>
            <person name="Kikawada T."/>
            <person name="Gusev O."/>
        </authorList>
    </citation>
    <scope>NUCLEOTIDE SEQUENCE</scope>
    <source>
        <strain evidence="5">NIAS01</strain>
        <tissue evidence="5">Whole body or cell culture</tissue>
    </source>
</reference>
<dbReference type="GO" id="GO:0050750">
    <property type="term" value="F:low-density lipoprotein particle receptor binding"/>
    <property type="evidence" value="ECO:0007669"/>
    <property type="project" value="InterPro"/>
</dbReference>
<protein>
    <recommendedName>
        <fullName evidence="7">Alpha-2-macroglobulin receptor-associated protein</fullName>
    </recommendedName>
</protein>
<organism evidence="5 6">
    <name type="scientific">Polypedilum vanderplanki</name>
    <name type="common">Sleeping chironomid midge</name>
    <dbReference type="NCBI Taxonomy" id="319348"/>
    <lineage>
        <taxon>Eukaryota</taxon>
        <taxon>Metazoa</taxon>
        <taxon>Ecdysozoa</taxon>
        <taxon>Arthropoda</taxon>
        <taxon>Hexapoda</taxon>
        <taxon>Insecta</taxon>
        <taxon>Pterygota</taxon>
        <taxon>Neoptera</taxon>
        <taxon>Endopterygota</taxon>
        <taxon>Diptera</taxon>
        <taxon>Nematocera</taxon>
        <taxon>Chironomoidea</taxon>
        <taxon>Chironomidae</taxon>
        <taxon>Chironominae</taxon>
        <taxon>Polypedilum</taxon>
        <taxon>Polypedilum</taxon>
    </lineage>
</organism>
<dbReference type="OrthoDB" id="5817428at2759"/>
<feature type="domain" description="Alpha-2-macroglobulin receptor-associated protein" evidence="3">
    <location>
        <begin position="15"/>
        <end position="128"/>
    </location>
</feature>
<dbReference type="PANTHER" id="PTHR16560:SF2">
    <property type="entry name" value="ALPHA-2-MACROGLOBULIN RECEPTOR-ASSOCIATED PROTEIN"/>
    <property type="match status" value="1"/>
</dbReference>
<dbReference type="InterPro" id="IPR038003">
    <property type="entry name" value="A2-macroglobuin_RAP"/>
</dbReference>
<dbReference type="GO" id="GO:0048019">
    <property type="term" value="F:receptor antagonist activity"/>
    <property type="evidence" value="ECO:0007669"/>
    <property type="project" value="InterPro"/>
</dbReference>
<dbReference type="GO" id="GO:0005783">
    <property type="term" value="C:endoplasmic reticulum"/>
    <property type="evidence" value="ECO:0007669"/>
    <property type="project" value="InterPro"/>
</dbReference>